<evidence type="ECO:0008006" key="3">
    <source>
        <dbReference type="Google" id="ProtNLM"/>
    </source>
</evidence>
<accession>A0A3B3RQF8</accession>
<evidence type="ECO:0000313" key="2">
    <source>
        <dbReference type="Proteomes" id="UP000261540"/>
    </source>
</evidence>
<keyword evidence="2" id="KW-1185">Reference proteome</keyword>
<dbReference type="Ensembl" id="ENSPKIT00000001445.1">
    <property type="protein sequence ID" value="ENSPKIP00000020822.1"/>
    <property type="gene ID" value="ENSPKIG00000005471.1"/>
</dbReference>
<dbReference type="Gene3D" id="2.170.15.10">
    <property type="entry name" value="Proaerolysin, chain A, domain 3"/>
    <property type="match status" value="1"/>
</dbReference>
<proteinExistence type="predicted"/>
<dbReference type="PANTHER" id="PTHR31649:SF1">
    <property type="entry name" value="FARNESOIC ACID O-METHYL TRANSFERASE DOMAIN-CONTAINING PROTEIN"/>
    <property type="match status" value="1"/>
</dbReference>
<dbReference type="Proteomes" id="UP000261540">
    <property type="component" value="Unplaced"/>
</dbReference>
<organism evidence="1 2">
    <name type="scientific">Paramormyrops kingsleyae</name>
    <dbReference type="NCBI Taxonomy" id="1676925"/>
    <lineage>
        <taxon>Eukaryota</taxon>
        <taxon>Metazoa</taxon>
        <taxon>Chordata</taxon>
        <taxon>Craniata</taxon>
        <taxon>Vertebrata</taxon>
        <taxon>Euteleostomi</taxon>
        <taxon>Actinopterygii</taxon>
        <taxon>Neopterygii</taxon>
        <taxon>Teleostei</taxon>
        <taxon>Osteoglossocephala</taxon>
        <taxon>Osteoglossomorpha</taxon>
        <taxon>Osteoglossiformes</taxon>
        <taxon>Mormyridae</taxon>
        <taxon>Paramormyrops</taxon>
    </lineage>
</organism>
<dbReference type="GeneTree" id="ENSGT00400000024875"/>
<dbReference type="AlphaFoldDB" id="A0A3B3RQF8"/>
<sequence length="340" mass="38390">NLETPKDLQGSQGGKSTEIFVENVNLKWLSWNGVLPNGAVGIYNGYVSRTDYVCKLNCEAGFYTPSKGPYCFYPYADREYAAPEFDILVNEDNFEFLQWKDDSYGSVPPYSVRTCSGVNTFVGKNKYGLGKISTQHEAFFLPWDGDEYWYKTYQVLTINQDYYVQHISHVEYAVDQIELLHYPPETLQLSKVTNLECQSVEKTVHLEKTSTVEKTWDIGRETRNGTSSTITGKIPILNPENVDFSKEQTVSFSKGTTIVETISHTISVQIVVLPNHSCTVRMEGKKIVADIPFTAKLSRTYHNGNTHWTTVTGTYNGVRISELNAVIDRCQPIPDAQPCP</sequence>
<dbReference type="SUPFAM" id="SSF56973">
    <property type="entry name" value="Aerolisin/ETX pore-forming domain"/>
    <property type="match status" value="1"/>
</dbReference>
<dbReference type="PANTHER" id="PTHR31649">
    <property type="entry name" value="AGAP009604-PA"/>
    <property type="match status" value="1"/>
</dbReference>
<evidence type="ECO:0000313" key="1">
    <source>
        <dbReference type="Ensembl" id="ENSPKIP00000020822.1"/>
    </source>
</evidence>
<reference evidence="1" key="2">
    <citation type="submission" date="2025-09" db="UniProtKB">
        <authorList>
            <consortium name="Ensembl"/>
        </authorList>
    </citation>
    <scope>IDENTIFICATION</scope>
</reference>
<reference evidence="1" key="1">
    <citation type="submission" date="2025-08" db="UniProtKB">
        <authorList>
            <consortium name="Ensembl"/>
        </authorList>
    </citation>
    <scope>IDENTIFICATION</scope>
</reference>
<name>A0A3B3RQF8_9TELE</name>
<protein>
    <recommendedName>
        <fullName evidence="3">Natterin-3</fullName>
    </recommendedName>
</protein>
<dbReference type="CDD" id="cd20220">
    <property type="entry name" value="PFM_natterin-3-like"/>
    <property type="match status" value="1"/>
</dbReference>